<gene>
    <name evidence="2" type="ORF">vBEfaSAL3_57</name>
</gene>
<organism evidence="2 3">
    <name type="scientific">Enterococcus phage vB_EfaS_AL3</name>
    <dbReference type="NCBI Taxonomy" id="2175687"/>
    <lineage>
        <taxon>Viruses</taxon>
        <taxon>Duplodnaviria</taxon>
        <taxon>Heunggongvirae</taxon>
        <taxon>Uroviricota</taxon>
        <taxon>Caudoviricetes</taxon>
        <taxon>Efquatrovirus</taxon>
        <taxon>Efquatrovirus AL3</taxon>
    </lineage>
</organism>
<keyword evidence="1" id="KW-0175">Coiled coil</keyword>
<evidence type="ECO:0000256" key="1">
    <source>
        <dbReference type="SAM" id="Coils"/>
    </source>
</evidence>
<dbReference type="Proteomes" id="UP000246444">
    <property type="component" value="Segment"/>
</dbReference>
<reference evidence="2 3" key="1">
    <citation type="submission" date="2018-04" db="EMBL/GenBank/DDBJ databases">
        <title>Complete genome sequence analysis of the novel Enterococcus faecalis phage vB_EfaS_AL3.</title>
        <authorList>
            <person name="Yuan Y."/>
        </authorList>
    </citation>
    <scope>NUCLEOTIDE SEQUENCE [LARGE SCALE GENOMIC DNA]</scope>
</reference>
<accession>A0A2S1PF93</accession>
<evidence type="ECO:0000313" key="2">
    <source>
        <dbReference type="EMBL" id="AWH15234.1"/>
    </source>
</evidence>
<feature type="coiled-coil region" evidence="1">
    <location>
        <begin position="49"/>
        <end position="76"/>
    </location>
</feature>
<protein>
    <submittedName>
        <fullName evidence="2">Uncharacterized protein</fullName>
    </submittedName>
</protein>
<sequence length="131" mass="16089">MIKRETHLFHTQVSLQEYLDQMGDDETLAQYAVYDGMHYIITETTITDEEAKQLRIKELEKQLDECNTKYNKEIEECERYMYDCKVQLKFKKSYYWQKCRDELIEEYNKEQRKLTKQLDKLVKLDYTGFIR</sequence>
<name>A0A2S1PF93_9CAUD</name>
<keyword evidence="3" id="KW-1185">Reference proteome</keyword>
<dbReference type="EMBL" id="MH203383">
    <property type="protein sequence ID" value="AWH15234.1"/>
    <property type="molecule type" value="Genomic_DNA"/>
</dbReference>
<proteinExistence type="predicted"/>
<evidence type="ECO:0000313" key="3">
    <source>
        <dbReference type="Proteomes" id="UP000246444"/>
    </source>
</evidence>